<dbReference type="Gene3D" id="1.25.40.10">
    <property type="entry name" value="Tetratricopeptide repeat domain"/>
    <property type="match status" value="2"/>
</dbReference>
<dbReference type="PANTHER" id="PTHR47926:SF373">
    <property type="entry name" value="TETRATRICOPEPTIDE-LIKE HELICAL DOMAIN SUPERFAMILY, DYW DOMAIN-CONTAINING PROTEIN"/>
    <property type="match status" value="1"/>
</dbReference>
<protein>
    <submittedName>
        <fullName evidence="3">Pentatricopeptide repeat-containing protein, chloroplastic</fullName>
    </submittedName>
</protein>
<evidence type="ECO:0000313" key="3">
    <source>
        <dbReference type="EMBL" id="RVW36829.1"/>
    </source>
</evidence>
<name>A0A438DMZ6_VITVI</name>
<comment type="caution">
    <text evidence="3">The sequence shown here is derived from an EMBL/GenBank/DDBJ whole genome shotgun (WGS) entry which is preliminary data.</text>
</comment>
<reference evidence="3 4" key="1">
    <citation type="journal article" date="2018" name="PLoS Genet.">
        <title>Population sequencing reveals clonal diversity and ancestral inbreeding in the grapevine cultivar Chardonnay.</title>
        <authorList>
            <person name="Roach M.J."/>
            <person name="Johnson D.L."/>
            <person name="Bohlmann J."/>
            <person name="van Vuuren H.J."/>
            <person name="Jones S.J."/>
            <person name="Pretorius I.S."/>
            <person name="Schmidt S.A."/>
            <person name="Borneman A.R."/>
        </authorList>
    </citation>
    <scope>NUCLEOTIDE SEQUENCE [LARGE SCALE GENOMIC DNA]</scope>
    <source>
        <strain evidence="4">cv. Chardonnay</strain>
        <tissue evidence="3">Leaf</tissue>
    </source>
</reference>
<dbReference type="NCBIfam" id="TIGR00756">
    <property type="entry name" value="PPR"/>
    <property type="match status" value="2"/>
</dbReference>
<dbReference type="PANTHER" id="PTHR47926">
    <property type="entry name" value="PENTATRICOPEPTIDE REPEAT-CONTAINING PROTEIN"/>
    <property type="match status" value="1"/>
</dbReference>
<dbReference type="AlphaFoldDB" id="A0A438DMZ6"/>
<dbReference type="InterPro" id="IPR002885">
    <property type="entry name" value="PPR_rpt"/>
</dbReference>
<sequence>MLKGYARNSSLDDAVSFFCRMRLVEEAYKMFDRMPERDLEEGKRPDSITVVSILPAVADMGSLRIGRSIHGYSMRAGFESFVNVSTALVDMYSKCGSVGTARLIFDRMTGKTVVSWNSMIDGGNDQCYRYGALHACADLGDVEQGRVDIAAEIFENLQHKTLVSWNAMILGYAQNGRIKEAIDYFCKMQLQKIKPDSFTMVSVIPALAELSVLPQAKWIHGLVMRTCLDKNVFVATALVDMYAKCGAVHTARKLFDMMDERHVTTWNAMIDGLQSSGLVEEGFQYFGSMKKDYGLEPAMDHYGAMVDLLGRANRLNEAWDFIQKMPIEPAISVFGAMLGLAGFTKMLSWGRRQQTEYLT</sequence>
<dbReference type="GO" id="GO:0009451">
    <property type="term" value="P:RNA modification"/>
    <property type="evidence" value="ECO:0007669"/>
    <property type="project" value="InterPro"/>
</dbReference>
<dbReference type="Pfam" id="PF13041">
    <property type="entry name" value="PPR_2"/>
    <property type="match status" value="1"/>
</dbReference>
<feature type="repeat" description="PPR" evidence="2">
    <location>
        <begin position="262"/>
        <end position="297"/>
    </location>
</feature>
<proteinExistence type="predicted"/>
<evidence type="ECO:0000256" key="1">
    <source>
        <dbReference type="ARBA" id="ARBA00022737"/>
    </source>
</evidence>
<accession>A0A438DMZ6</accession>
<dbReference type="EMBL" id="QGNW01001557">
    <property type="protein sequence ID" value="RVW36829.1"/>
    <property type="molecule type" value="Genomic_DNA"/>
</dbReference>
<organism evidence="3 4">
    <name type="scientific">Vitis vinifera</name>
    <name type="common">Grape</name>
    <dbReference type="NCBI Taxonomy" id="29760"/>
    <lineage>
        <taxon>Eukaryota</taxon>
        <taxon>Viridiplantae</taxon>
        <taxon>Streptophyta</taxon>
        <taxon>Embryophyta</taxon>
        <taxon>Tracheophyta</taxon>
        <taxon>Spermatophyta</taxon>
        <taxon>Magnoliopsida</taxon>
        <taxon>eudicotyledons</taxon>
        <taxon>Gunneridae</taxon>
        <taxon>Pentapetalae</taxon>
        <taxon>rosids</taxon>
        <taxon>Vitales</taxon>
        <taxon>Vitaceae</taxon>
        <taxon>Viteae</taxon>
        <taxon>Vitis</taxon>
    </lineage>
</organism>
<keyword evidence="1" id="KW-0677">Repeat</keyword>
<feature type="repeat" description="PPR" evidence="2">
    <location>
        <begin position="161"/>
        <end position="195"/>
    </location>
</feature>
<evidence type="ECO:0000256" key="2">
    <source>
        <dbReference type="PROSITE-ProRule" id="PRU00708"/>
    </source>
</evidence>
<gene>
    <name evidence="3" type="primary">PCMP-H40_9</name>
    <name evidence="3" type="ORF">CK203_098090</name>
</gene>
<dbReference type="InterPro" id="IPR011990">
    <property type="entry name" value="TPR-like_helical_dom_sf"/>
</dbReference>
<evidence type="ECO:0000313" key="4">
    <source>
        <dbReference type="Proteomes" id="UP000288805"/>
    </source>
</evidence>
<dbReference type="PROSITE" id="PS51375">
    <property type="entry name" value="PPR"/>
    <property type="match status" value="2"/>
</dbReference>
<dbReference type="InterPro" id="IPR046960">
    <property type="entry name" value="PPR_At4g14850-like_plant"/>
</dbReference>
<dbReference type="Pfam" id="PF01535">
    <property type="entry name" value="PPR"/>
    <property type="match status" value="5"/>
</dbReference>
<dbReference type="GO" id="GO:0003723">
    <property type="term" value="F:RNA binding"/>
    <property type="evidence" value="ECO:0007669"/>
    <property type="project" value="InterPro"/>
</dbReference>
<dbReference type="Proteomes" id="UP000288805">
    <property type="component" value="Unassembled WGS sequence"/>
</dbReference>